<dbReference type="InterPro" id="IPR008979">
    <property type="entry name" value="Galactose-bd-like_sf"/>
</dbReference>
<keyword evidence="3" id="KW-0326">Glycosidase</keyword>
<organism evidence="8 9">
    <name type="scientific">Microlunatus flavus</name>
    <dbReference type="NCBI Taxonomy" id="1036181"/>
    <lineage>
        <taxon>Bacteria</taxon>
        <taxon>Bacillati</taxon>
        <taxon>Actinomycetota</taxon>
        <taxon>Actinomycetes</taxon>
        <taxon>Propionibacteriales</taxon>
        <taxon>Propionibacteriaceae</taxon>
        <taxon>Microlunatus</taxon>
    </lineage>
</organism>
<dbReference type="PANTHER" id="PTHR43536:SF1">
    <property type="entry name" value="MANNOSYLGLYCOPROTEIN ENDO-BETA-MANNOSIDASE"/>
    <property type="match status" value="1"/>
</dbReference>
<evidence type="ECO:0000256" key="4">
    <source>
        <dbReference type="SAM" id="SignalP"/>
    </source>
</evidence>
<dbReference type="InterPro" id="IPR006102">
    <property type="entry name" value="Ig-like_GH2"/>
</dbReference>
<evidence type="ECO:0000313" key="8">
    <source>
        <dbReference type="EMBL" id="SEQ61727.1"/>
    </source>
</evidence>
<dbReference type="Pfam" id="PF18368">
    <property type="entry name" value="Ig_GlcNase"/>
    <property type="match status" value="1"/>
</dbReference>
<evidence type="ECO:0000313" key="9">
    <source>
        <dbReference type="Proteomes" id="UP000198504"/>
    </source>
</evidence>
<evidence type="ECO:0000256" key="2">
    <source>
        <dbReference type="ARBA" id="ARBA00022801"/>
    </source>
</evidence>
<feature type="domain" description="Exo-beta-D-glucosaminidase Ig-fold" evidence="6">
    <location>
        <begin position="860"/>
        <end position="972"/>
    </location>
</feature>
<feature type="domain" description="Beta-mannosidase-like galactose-binding" evidence="7">
    <location>
        <begin position="120"/>
        <end position="236"/>
    </location>
</feature>
<dbReference type="Proteomes" id="UP000198504">
    <property type="component" value="Unassembled WGS sequence"/>
</dbReference>
<dbReference type="EMBL" id="FOFA01000004">
    <property type="protein sequence ID" value="SEQ61727.1"/>
    <property type="molecule type" value="Genomic_DNA"/>
</dbReference>
<evidence type="ECO:0000256" key="1">
    <source>
        <dbReference type="ARBA" id="ARBA00007401"/>
    </source>
</evidence>
<dbReference type="RefSeq" id="WP_091180376.1">
    <property type="nucleotide sequence ID" value="NZ_FOFA01000004.1"/>
</dbReference>
<dbReference type="GO" id="GO:0005975">
    <property type="term" value="P:carbohydrate metabolic process"/>
    <property type="evidence" value="ECO:0007669"/>
    <property type="project" value="InterPro"/>
</dbReference>
<feature type="domain" description="Glycoside hydrolase family 2 immunoglobulin-like beta-sandwich" evidence="5">
    <location>
        <begin position="275"/>
        <end position="392"/>
    </location>
</feature>
<dbReference type="STRING" id="1036181.SAMN05421756_104254"/>
<dbReference type="Pfam" id="PF00703">
    <property type="entry name" value="Glyco_hydro_2"/>
    <property type="match status" value="1"/>
</dbReference>
<keyword evidence="4" id="KW-0732">Signal</keyword>
<protein>
    <submittedName>
        <fullName evidence="8">Glycosyl hydrolases family 2</fullName>
    </submittedName>
</protein>
<dbReference type="OrthoDB" id="9758603at2"/>
<evidence type="ECO:0000259" key="6">
    <source>
        <dbReference type="Pfam" id="PF18368"/>
    </source>
</evidence>
<dbReference type="GO" id="GO:0004553">
    <property type="term" value="F:hydrolase activity, hydrolyzing O-glycosyl compounds"/>
    <property type="evidence" value="ECO:0007669"/>
    <property type="project" value="InterPro"/>
</dbReference>
<dbReference type="InterPro" id="IPR054593">
    <property type="entry name" value="Beta-mannosidase-like_N2"/>
</dbReference>
<dbReference type="Pfam" id="PF22666">
    <property type="entry name" value="Glyco_hydro_2_N2"/>
    <property type="match status" value="1"/>
</dbReference>
<dbReference type="AlphaFoldDB" id="A0A1H9HHG1"/>
<dbReference type="Gene3D" id="3.20.20.80">
    <property type="entry name" value="Glycosidases"/>
    <property type="match status" value="1"/>
</dbReference>
<dbReference type="SUPFAM" id="SSF49303">
    <property type="entry name" value="beta-Galactosidase/glucuronidase domain"/>
    <property type="match status" value="3"/>
</dbReference>
<accession>A0A1H9HHG1</accession>
<comment type="similarity">
    <text evidence="1">Belongs to the glycosyl hydrolase 2 family.</text>
</comment>
<dbReference type="InterPro" id="IPR013783">
    <property type="entry name" value="Ig-like_fold"/>
</dbReference>
<proteinExistence type="inferred from homology"/>
<keyword evidence="2 8" id="KW-0378">Hydrolase</keyword>
<name>A0A1H9HHG1_9ACTN</name>
<dbReference type="SUPFAM" id="SSF51445">
    <property type="entry name" value="(Trans)glycosidases"/>
    <property type="match status" value="1"/>
</dbReference>
<dbReference type="InterPro" id="IPR041351">
    <property type="entry name" value="Ig_GlcNase"/>
</dbReference>
<evidence type="ECO:0000256" key="3">
    <source>
        <dbReference type="ARBA" id="ARBA00023295"/>
    </source>
</evidence>
<keyword evidence="9" id="KW-1185">Reference proteome</keyword>
<feature type="signal peptide" evidence="4">
    <location>
        <begin position="1"/>
        <end position="29"/>
    </location>
</feature>
<sequence>MTIPRWFAAVSTAAVVALAATSAGGTAVAAGPPAPTPAPVAAATPAPSAAAASSGTAARSALEALVRAHAPGDLGTVTLGTQGWRVVSSADDRASGAEVSRPGHPTGGWLHVRPDDAGAPGTEIAALLQDGACPRVFYSDRLRTCFGTQETGPETVKRFAVPWWYRTTFATPKHLGADGRAEIVTNGVVGEADVWVNGTRVATRRTITGAYTQHRIDVTRLLRTKGANTVAIKVYPNDPLRYFTVSNIDWTQIPPDQNTGIQLPVQLQSSPGVELTDSHVVQQTAADLGSTRLSVAAKVTNHLRSPRRVTLAAVVVAPDDAAAPVYVTKTVTVPRGTSRVGITAADDPALEVAHPRVWWPYRMGDQPLYTLVTALAADGTLAGSSTSRFGVRTVSSRLVGASPLAPGGVRQYTVNGRPLVLRGGGFDPDLFLRYSAADTAQQIRLLQSAGLNTVRVEGHFMPQDFYDQMDAAGILVASGWSCCDAWELPTDHPVSAHDLGVLTASAYAVARSLRAHPSVFTFQWSDNNPTTPQEAVTLKAFRAEDFDVPVLASAEYKSSPQLGLSGEKEGPYDWVPPSYWYDREHSPYADDSSLTNAGGAWAFDSEESAGHTIPTRDSMDRFLSPADQRRLWREPKANQYHANAETGTSGYNFGTLYNFDTALQKRYGAWSDLDGYVREAQLANYENVRAQFEAFLLHSTDAAAPSTGTIYWMANKGWPTLLWALYNADYDQAGSFFGAAEANRPLHAFFDPAARTVAVDNLTGADVQGLTVDARVVGTDGTVLDEQRSGGVDLRSQEVRRDLLHLTVPAATAPPQRASTYLVELVLSRGATVVDRNTYWSSTQPDVVDWARTLGNPQATMTQYGDLTGLHDLAAADVAVSSRTSTHGGTTTTAVTLRNTSSRATAFFVRADVRRGTAGGSRRGGDDQVRTATWSANDVSLAPGERQTITATYPRRDLHGDRPVVTVGGWNVAPTTRHG</sequence>
<reference evidence="9" key="1">
    <citation type="submission" date="2016-10" db="EMBL/GenBank/DDBJ databases">
        <authorList>
            <person name="Varghese N."/>
            <person name="Submissions S."/>
        </authorList>
    </citation>
    <scope>NUCLEOTIDE SEQUENCE [LARGE SCALE GENOMIC DNA]</scope>
    <source>
        <strain evidence="9">CGMCC 4.6856</strain>
    </source>
</reference>
<gene>
    <name evidence="8" type="ORF">SAMN05421756_104254</name>
</gene>
<evidence type="ECO:0000259" key="7">
    <source>
        <dbReference type="Pfam" id="PF22666"/>
    </source>
</evidence>
<dbReference type="InterPro" id="IPR043534">
    <property type="entry name" value="EBDG/EBM"/>
</dbReference>
<dbReference type="SUPFAM" id="SSF49785">
    <property type="entry name" value="Galactose-binding domain-like"/>
    <property type="match status" value="1"/>
</dbReference>
<dbReference type="InterPro" id="IPR017853">
    <property type="entry name" value="GH"/>
</dbReference>
<dbReference type="Gene3D" id="2.60.120.260">
    <property type="entry name" value="Galactose-binding domain-like"/>
    <property type="match status" value="1"/>
</dbReference>
<dbReference type="Gene3D" id="2.60.40.10">
    <property type="entry name" value="Immunoglobulins"/>
    <property type="match status" value="3"/>
</dbReference>
<dbReference type="InterPro" id="IPR036156">
    <property type="entry name" value="Beta-gal/glucu_dom_sf"/>
</dbReference>
<evidence type="ECO:0000259" key="5">
    <source>
        <dbReference type="Pfam" id="PF00703"/>
    </source>
</evidence>
<feature type="chain" id="PRO_5011715164" evidence="4">
    <location>
        <begin position="30"/>
        <end position="979"/>
    </location>
</feature>
<dbReference type="PANTHER" id="PTHR43536">
    <property type="entry name" value="MANNOSYLGLYCOPROTEIN ENDO-BETA-MANNOSIDASE"/>
    <property type="match status" value="1"/>
</dbReference>